<dbReference type="PANTHER" id="PTHR42693:SF42">
    <property type="entry name" value="ARYLSULFATASE G"/>
    <property type="match status" value="1"/>
</dbReference>
<evidence type="ECO:0000256" key="6">
    <source>
        <dbReference type="ARBA" id="ARBA00022837"/>
    </source>
</evidence>
<dbReference type="Gene3D" id="3.40.720.10">
    <property type="entry name" value="Alkaline Phosphatase, subunit A"/>
    <property type="match status" value="1"/>
</dbReference>
<evidence type="ECO:0000259" key="7">
    <source>
        <dbReference type="Pfam" id="PF00884"/>
    </source>
</evidence>
<dbReference type="Gene3D" id="3.30.1120.10">
    <property type="match status" value="1"/>
</dbReference>
<organism evidence="8 9">
    <name type="scientific">Maribacter orientalis</name>
    <dbReference type="NCBI Taxonomy" id="228957"/>
    <lineage>
        <taxon>Bacteria</taxon>
        <taxon>Pseudomonadati</taxon>
        <taxon>Bacteroidota</taxon>
        <taxon>Flavobacteriia</taxon>
        <taxon>Flavobacteriales</taxon>
        <taxon>Flavobacteriaceae</taxon>
        <taxon>Maribacter</taxon>
    </lineage>
</organism>
<dbReference type="OrthoDB" id="9765065at2"/>
<reference evidence="9" key="1">
    <citation type="submission" date="2016-10" db="EMBL/GenBank/DDBJ databases">
        <authorList>
            <person name="Varghese N."/>
            <person name="Submissions S."/>
        </authorList>
    </citation>
    <scope>NUCLEOTIDE SEQUENCE [LARGE SCALE GENOMIC DNA]</scope>
    <source>
        <strain evidence="9">DSM 16471</strain>
    </source>
</reference>
<dbReference type="AlphaFoldDB" id="A0A1H7SKR6"/>
<sequence length="532" mass="60648">MKLPYIFLTTVFLIFSSCQTKKEEDSKSEHEQRPNILFILADDFGLEDMSFVGSTYYETPNIDKLASRSMVFTQGYAGSRVCSPSRATIMTGKFTARHGVTNWIGEKFGEDWRSMGRHDKLLPADYVHNLPKEDITIAEALQDNGYTTFFAGKWHLGDEGSYPEDHGFQFNKGGWDKGSPMGGYYSPFDNPKLENKYDGENLSIRLAKETNDFITMHRDSSFLAFLSFYAVHGPIETTQEKWNKYQQKAIVNGIANDGFTMEKKLPIRVTQDNPIYAGLVETMDDAIGLVLDNLENLGLDKNTIIIFTSDNGGVSSGDAFSTSNLPYRGGKGYHWEGGIREPYLIYVPNQTSEGMASDYPVTGADFYPTILDYANIELKAEQHKDGISLKSLINEGALLPERPLFWHYPHYGNQGGDPSSVIRKGDWKLIHYYEEDADELYNLAVDPYESQNLAANNSELTESLYEELKNWLIEVEAKFPEKEEKFDAKKRLEYDKKIVNELLPKLEKERLKLLEKDYQPNKNWWGSKTTKD</sequence>
<dbReference type="InterPro" id="IPR000917">
    <property type="entry name" value="Sulfatase_N"/>
</dbReference>
<proteinExistence type="inferred from homology"/>
<evidence type="ECO:0000313" key="9">
    <source>
        <dbReference type="Proteomes" id="UP000198990"/>
    </source>
</evidence>
<evidence type="ECO:0000256" key="3">
    <source>
        <dbReference type="ARBA" id="ARBA00022723"/>
    </source>
</evidence>
<dbReference type="Proteomes" id="UP000198990">
    <property type="component" value="Unassembled WGS sequence"/>
</dbReference>
<protein>
    <submittedName>
        <fullName evidence="8">Arylsulfatase A</fullName>
    </submittedName>
</protein>
<feature type="domain" description="Sulfatase N-terminal" evidence="7">
    <location>
        <begin position="34"/>
        <end position="376"/>
    </location>
</feature>
<keyword evidence="4" id="KW-0732">Signal</keyword>
<evidence type="ECO:0000256" key="1">
    <source>
        <dbReference type="ARBA" id="ARBA00001913"/>
    </source>
</evidence>
<evidence type="ECO:0000256" key="5">
    <source>
        <dbReference type="ARBA" id="ARBA00022801"/>
    </source>
</evidence>
<dbReference type="InterPro" id="IPR017850">
    <property type="entry name" value="Alkaline_phosphatase_core_sf"/>
</dbReference>
<keyword evidence="3" id="KW-0479">Metal-binding</keyword>
<comment type="cofactor">
    <cofactor evidence="1">
        <name>Ca(2+)</name>
        <dbReference type="ChEBI" id="CHEBI:29108"/>
    </cofactor>
</comment>
<dbReference type="PANTHER" id="PTHR42693">
    <property type="entry name" value="ARYLSULFATASE FAMILY MEMBER"/>
    <property type="match status" value="1"/>
</dbReference>
<evidence type="ECO:0000313" key="8">
    <source>
        <dbReference type="EMBL" id="SEL72706.1"/>
    </source>
</evidence>
<dbReference type="PROSITE" id="PS00149">
    <property type="entry name" value="SULFATASE_2"/>
    <property type="match status" value="1"/>
</dbReference>
<keyword evidence="5" id="KW-0378">Hydrolase</keyword>
<dbReference type="PROSITE" id="PS51257">
    <property type="entry name" value="PROKAR_LIPOPROTEIN"/>
    <property type="match status" value="1"/>
</dbReference>
<name>A0A1H7SKR6_9FLAO</name>
<keyword evidence="9" id="KW-1185">Reference proteome</keyword>
<comment type="similarity">
    <text evidence="2">Belongs to the sulfatase family.</text>
</comment>
<dbReference type="Pfam" id="PF00884">
    <property type="entry name" value="Sulfatase"/>
    <property type="match status" value="1"/>
</dbReference>
<keyword evidence="6" id="KW-0106">Calcium</keyword>
<dbReference type="GO" id="GO:0004065">
    <property type="term" value="F:arylsulfatase activity"/>
    <property type="evidence" value="ECO:0007669"/>
    <property type="project" value="TreeGrafter"/>
</dbReference>
<gene>
    <name evidence="8" type="ORF">SAMN04488008_10530</name>
</gene>
<dbReference type="GO" id="GO:0046872">
    <property type="term" value="F:metal ion binding"/>
    <property type="evidence" value="ECO:0007669"/>
    <property type="project" value="UniProtKB-KW"/>
</dbReference>
<dbReference type="CDD" id="cd16144">
    <property type="entry name" value="ARS_like"/>
    <property type="match status" value="1"/>
</dbReference>
<dbReference type="EMBL" id="FNZN01000005">
    <property type="protein sequence ID" value="SEL72706.1"/>
    <property type="molecule type" value="Genomic_DNA"/>
</dbReference>
<dbReference type="RefSeq" id="WP_091624569.1">
    <property type="nucleotide sequence ID" value="NZ_FNZN01000005.1"/>
</dbReference>
<dbReference type="STRING" id="228957.SAMN04488008_10530"/>
<evidence type="ECO:0000256" key="4">
    <source>
        <dbReference type="ARBA" id="ARBA00022729"/>
    </source>
</evidence>
<dbReference type="InterPro" id="IPR024607">
    <property type="entry name" value="Sulfatase_CS"/>
</dbReference>
<dbReference type="SUPFAM" id="SSF53649">
    <property type="entry name" value="Alkaline phosphatase-like"/>
    <property type="match status" value="1"/>
</dbReference>
<accession>A0A1H7SKR6</accession>
<dbReference type="InterPro" id="IPR050738">
    <property type="entry name" value="Sulfatase"/>
</dbReference>
<evidence type="ECO:0000256" key="2">
    <source>
        <dbReference type="ARBA" id="ARBA00008779"/>
    </source>
</evidence>